<accession>A0A5C8P9W7</accession>
<dbReference type="GO" id="GO:0008270">
    <property type="term" value="F:zinc ion binding"/>
    <property type="evidence" value="ECO:0007669"/>
    <property type="project" value="InterPro"/>
</dbReference>
<proteinExistence type="inferred from homology"/>
<keyword evidence="5" id="KW-0520">NAD</keyword>
<dbReference type="InterPro" id="IPR011032">
    <property type="entry name" value="GroES-like_sf"/>
</dbReference>
<evidence type="ECO:0000313" key="8">
    <source>
        <dbReference type="EMBL" id="TXL69784.1"/>
    </source>
</evidence>
<dbReference type="InterPro" id="IPR002328">
    <property type="entry name" value="ADH_Zn_CS"/>
</dbReference>
<dbReference type="GO" id="GO:0051903">
    <property type="term" value="F:S-(hydroxymethyl)glutathione dehydrogenase [NAD(P)+] activity"/>
    <property type="evidence" value="ECO:0007669"/>
    <property type="project" value="TreeGrafter"/>
</dbReference>
<organism evidence="8 9">
    <name type="scientific">Vineibacter terrae</name>
    <dbReference type="NCBI Taxonomy" id="2586908"/>
    <lineage>
        <taxon>Bacteria</taxon>
        <taxon>Pseudomonadati</taxon>
        <taxon>Pseudomonadota</taxon>
        <taxon>Alphaproteobacteria</taxon>
        <taxon>Hyphomicrobiales</taxon>
        <taxon>Vineibacter</taxon>
    </lineage>
</organism>
<keyword evidence="3 6" id="KW-0862">Zinc</keyword>
<dbReference type="Proteomes" id="UP000321638">
    <property type="component" value="Unassembled WGS sequence"/>
</dbReference>
<keyword evidence="9" id="KW-1185">Reference proteome</keyword>
<dbReference type="InterPro" id="IPR013154">
    <property type="entry name" value="ADH-like_N"/>
</dbReference>
<dbReference type="OrthoDB" id="9770544at2"/>
<gene>
    <name evidence="8" type="ORF">FHP25_37535</name>
</gene>
<keyword evidence="4" id="KW-0560">Oxidoreductase</keyword>
<reference evidence="8 9" key="1">
    <citation type="submission" date="2019-06" db="EMBL/GenBank/DDBJ databases">
        <title>New taxonomy in bacterial strain CC-CFT640, isolated from vineyard.</title>
        <authorList>
            <person name="Lin S.-Y."/>
            <person name="Tsai C.-F."/>
            <person name="Young C.-C."/>
        </authorList>
    </citation>
    <scope>NUCLEOTIDE SEQUENCE [LARGE SCALE GENOMIC DNA]</scope>
    <source>
        <strain evidence="8 9">CC-CFT640</strain>
    </source>
</reference>
<evidence type="ECO:0000256" key="4">
    <source>
        <dbReference type="ARBA" id="ARBA00023002"/>
    </source>
</evidence>
<dbReference type="PANTHER" id="PTHR43880:SF12">
    <property type="entry name" value="ALCOHOL DEHYDROGENASE CLASS-3"/>
    <property type="match status" value="1"/>
</dbReference>
<dbReference type="InterPro" id="IPR036291">
    <property type="entry name" value="NAD(P)-bd_dom_sf"/>
</dbReference>
<comment type="cofactor">
    <cofactor evidence="1 6">
        <name>Zn(2+)</name>
        <dbReference type="ChEBI" id="CHEBI:29105"/>
    </cofactor>
</comment>
<evidence type="ECO:0000256" key="2">
    <source>
        <dbReference type="ARBA" id="ARBA00022723"/>
    </source>
</evidence>
<name>A0A5C8P9W7_9HYPH</name>
<evidence type="ECO:0000313" key="9">
    <source>
        <dbReference type="Proteomes" id="UP000321638"/>
    </source>
</evidence>
<dbReference type="GO" id="GO:0046294">
    <property type="term" value="P:formaldehyde catabolic process"/>
    <property type="evidence" value="ECO:0007669"/>
    <property type="project" value="TreeGrafter"/>
</dbReference>
<dbReference type="Gene3D" id="3.40.50.720">
    <property type="entry name" value="NAD(P)-binding Rossmann-like Domain"/>
    <property type="match status" value="1"/>
</dbReference>
<dbReference type="Pfam" id="PF08240">
    <property type="entry name" value="ADH_N"/>
    <property type="match status" value="1"/>
</dbReference>
<dbReference type="Gene3D" id="3.90.180.10">
    <property type="entry name" value="Medium-chain alcohol dehydrogenases, catalytic domain"/>
    <property type="match status" value="1"/>
</dbReference>
<dbReference type="GO" id="GO:0005829">
    <property type="term" value="C:cytosol"/>
    <property type="evidence" value="ECO:0007669"/>
    <property type="project" value="TreeGrafter"/>
</dbReference>
<dbReference type="FunFam" id="3.40.50.720:FF:000003">
    <property type="entry name" value="S-(hydroxymethyl)glutathione dehydrogenase"/>
    <property type="match status" value="1"/>
</dbReference>
<dbReference type="SUPFAM" id="SSF50129">
    <property type="entry name" value="GroES-like"/>
    <property type="match status" value="2"/>
</dbReference>
<evidence type="ECO:0000256" key="3">
    <source>
        <dbReference type="ARBA" id="ARBA00022833"/>
    </source>
</evidence>
<sequence length="378" mass="39637">MKMRAAILTTCSAPQPFAKSKPLQIHEVDLDPPGEGEVLVKVGGAGLCHSDLSILNGDRPRPVPLVPGHEGAGEIVEVGAGVHDVKVGDHVCFAFNVSCGRCRRCLEGRPYICERAVAPRAAGALLSGAKRLHRDGEPLNHASGVSCFAEYAVVDRGSVVVIDRTLPLDVAALFGCAVVTGVGAVVNTARIEPGSTVAIVGLGGVGLSGLMGAVLGGAGRIIAIDLSDEKLGLARQLGATDTINARDADHVERVQEMTDGGVDYAFDLAGTIKAMETAYAVTRGGGTTVSAGLSPNNATFSLKQSMLVSEEKTIKGSYMGSCVPVRDIPRFIALYQQGRLPVDRMVSQRVTLDELNEGFDRLQAVATVRQLLVPHSRR</sequence>
<dbReference type="RefSeq" id="WP_147852143.1">
    <property type="nucleotide sequence ID" value="NZ_VDUZ01000072.1"/>
</dbReference>
<comment type="caution">
    <text evidence="8">The sequence shown here is derived from an EMBL/GenBank/DDBJ whole genome shotgun (WGS) entry which is preliminary data.</text>
</comment>
<dbReference type="PROSITE" id="PS00059">
    <property type="entry name" value="ADH_ZINC"/>
    <property type="match status" value="1"/>
</dbReference>
<evidence type="ECO:0000256" key="6">
    <source>
        <dbReference type="RuleBase" id="RU361277"/>
    </source>
</evidence>
<evidence type="ECO:0000259" key="7">
    <source>
        <dbReference type="SMART" id="SM00829"/>
    </source>
</evidence>
<dbReference type="SUPFAM" id="SSF51735">
    <property type="entry name" value="NAD(P)-binding Rossmann-fold domains"/>
    <property type="match status" value="1"/>
</dbReference>
<protein>
    <submittedName>
        <fullName evidence="8">Zinc-binding dehydrogenase</fullName>
    </submittedName>
</protein>
<evidence type="ECO:0000256" key="1">
    <source>
        <dbReference type="ARBA" id="ARBA00001947"/>
    </source>
</evidence>
<dbReference type="Pfam" id="PF00107">
    <property type="entry name" value="ADH_zinc_N"/>
    <property type="match status" value="1"/>
</dbReference>
<dbReference type="PANTHER" id="PTHR43880">
    <property type="entry name" value="ALCOHOL DEHYDROGENASE"/>
    <property type="match status" value="1"/>
</dbReference>
<dbReference type="InterPro" id="IPR020843">
    <property type="entry name" value="ER"/>
</dbReference>
<dbReference type="SMART" id="SM00829">
    <property type="entry name" value="PKS_ER"/>
    <property type="match status" value="1"/>
</dbReference>
<comment type="similarity">
    <text evidence="6">Belongs to the zinc-containing alcohol dehydrogenase family.</text>
</comment>
<dbReference type="AlphaFoldDB" id="A0A5C8P9W7"/>
<keyword evidence="2 6" id="KW-0479">Metal-binding</keyword>
<dbReference type="InterPro" id="IPR013149">
    <property type="entry name" value="ADH-like_C"/>
</dbReference>
<evidence type="ECO:0000256" key="5">
    <source>
        <dbReference type="ARBA" id="ARBA00023027"/>
    </source>
</evidence>
<dbReference type="EMBL" id="VDUZ01000072">
    <property type="protein sequence ID" value="TXL69784.1"/>
    <property type="molecule type" value="Genomic_DNA"/>
</dbReference>
<feature type="domain" description="Enoyl reductase (ER)" evidence="7">
    <location>
        <begin position="19"/>
        <end position="373"/>
    </location>
</feature>